<protein>
    <submittedName>
        <fullName evidence="2">Uncharacterized protein</fullName>
    </submittedName>
</protein>
<gene>
    <name evidence="2" type="ORF">CISG_07775</name>
</gene>
<dbReference type="EMBL" id="DS268175">
    <property type="protein sequence ID" value="KMU79371.1"/>
    <property type="molecule type" value="Genomic_DNA"/>
</dbReference>
<reference evidence="3" key="1">
    <citation type="journal article" date="2010" name="Genome Res.">
        <title>Population genomic sequencing of Coccidioides fungi reveals recent hybridization and transposon control.</title>
        <authorList>
            <person name="Neafsey D.E."/>
            <person name="Barker B.M."/>
            <person name="Sharpton T.J."/>
            <person name="Stajich J.E."/>
            <person name="Park D.J."/>
            <person name="Whiston E."/>
            <person name="Hung C.-Y."/>
            <person name="McMahan C."/>
            <person name="White J."/>
            <person name="Sykes S."/>
            <person name="Heiman D."/>
            <person name="Young S."/>
            <person name="Zeng Q."/>
            <person name="Abouelleil A."/>
            <person name="Aftuck L."/>
            <person name="Bessette D."/>
            <person name="Brown A."/>
            <person name="FitzGerald M."/>
            <person name="Lui A."/>
            <person name="Macdonald J.P."/>
            <person name="Priest M."/>
            <person name="Orbach M.J."/>
            <person name="Galgiani J.N."/>
            <person name="Kirkland T.N."/>
            <person name="Cole G.T."/>
            <person name="Birren B.W."/>
            <person name="Henn M.R."/>
            <person name="Taylor J.W."/>
            <person name="Rounsley S.D."/>
        </authorList>
    </citation>
    <scope>NUCLEOTIDE SEQUENCE [LARGE SCALE GENOMIC DNA]</scope>
    <source>
        <strain evidence="3">RMSCC 3703</strain>
    </source>
</reference>
<feature type="compositionally biased region" description="Basic and acidic residues" evidence="1">
    <location>
        <begin position="46"/>
        <end position="60"/>
    </location>
</feature>
<feature type="compositionally biased region" description="Basic and acidic residues" evidence="1">
    <location>
        <begin position="106"/>
        <end position="115"/>
    </location>
</feature>
<dbReference type="Proteomes" id="UP000054559">
    <property type="component" value="Unassembled WGS sequence"/>
</dbReference>
<feature type="compositionally biased region" description="Polar residues" evidence="1">
    <location>
        <begin position="87"/>
        <end position="98"/>
    </location>
</feature>
<evidence type="ECO:0000313" key="3">
    <source>
        <dbReference type="Proteomes" id="UP000054559"/>
    </source>
</evidence>
<feature type="region of interest" description="Disordered" evidence="1">
    <location>
        <begin position="1"/>
        <end position="115"/>
    </location>
</feature>
<evidence type="ECO:0000256" key="1">
    <source>
        <dbReference type="SAM" id="MobiDB-lite"/>
    </source>
</evidence>
<dbReference type="OrthoDB" id="10392702at2759"/>
<feature type="compositionally biased region" description="Basic and acidic residues" evidence="1">
    <location>
        <begin position="9"/>
        <end position="19"/>
    </location>
</feature>
<proteinExistence type="predicted"/>
<accession>A0A0J8R3Q9</accession>
<evidence type="ECO:0000313" key="2">
    <source>
        <dbReference type="EMBL" id="KMU79371.1"/>
    </source>
</evidence>
<dbReference type="AlphaFoldDB" id="A0A0J8R3Q9"/>
<sequence length="115" mass="12437">MRRLKSLGHKKDQGGGHDRTSKHRPKGLMTGPGSHFSTSRSGRTAAETHDASARERRPTLTEEQIPGGLAGPERQVSDEAHPETMAVGTTQVNGTTSAEGKIGLYIREDTPFEDM</sequence>
<name>A0A0J8R3Q9_COCIT</name>
<organism evidence="2 3">
    <name type="scientific">Coccidioides immitis RMSCC 3703</name>
    <dbReference type="NCBI Taxonomy" id="454286"/>
    <lineage>
        <taxon>Eukaryota</taxon>
        <taxon>Fungi</taxon>
        <taxon>Dikarya</taxon>
        <taxon>Ascomycota</taxon>
        <taxon>Pezizomycotina</taxon>
        <taxon>Eurotiomycetes</taxon>
        <taxon>Eurotiomycetidae</taxon>
        <taxon>Onygenales</taxon>
        <taxon>Onygenaceae</taxon>
        <taxon>Coccidioides</taxon>
    </lineage>
</organism>